<dbReference type="GO" id="GO:0005634">
    <property type="term" value="C:nucleus"/>
    <property type="evidence" value="ECO:0007669"/>
    <property type="project" value="UniProtKB-SubCell"/>
</dbReference>
<evidence type="ECO:0000313" key="11">
    <source>
        <dbReference type="EMBL" id="KAG0465783.1"/>
    </source>
</evidence>
<dbReference type="AlphaFoldDB" id="A0A835QBA6"/>
<gene>
    <name evidence="11" type="ORF">HPP92_019947</name>
</gene>
<evidence type="ECO:0000256" key="4">
    <source>
        <dbReference type="ARBA" id="ARBA00022833"/>
    </source>
</evidence>
<feature type="region of interest" description="Disordered" evidence="8">
    <location>
        <begin position="1"/>
        <end position="43"/>
    </location>
</feature>
<evidence type="ECO:0000256" key="1">
    <source>
        <dbReference type="ARBA" id="ARBA00004123"/>
    </source>
</evidence>
<feature type="region of interest" description="Disordered" evidence="8">
    <location>
        <begin position="326"/>
        <end position="353"/>
    </location>
</feature>
<proteinExistence type="predicted"/>
<dbReference type="OrthoDB" id="784473at2759"/>
<feature type="domain" description="Oberon coiled-coil region" evidence="10">
    <location>
        <begin position="863"/>
        <end position="962"/>
    </location>
</feature>
<feature type="compositionally biased region" description="Acidic residues" evidence="8">
    <location>
        <begin position="1"/>
        <end position="10"/>
    </location>
</feature>
<keyword evidence="6" id="KW-0539">Nucleus</keyword>
<dbReference type="EMBL" id="JADCNM010000010">
    <property type="protein sequence ID" value="KAG0465783.1"/>
    <property type="molecule type" value="Genomic_DNA"/>
</dbReference>
<evidence type="ECO:0008006" key="13">
    <source>
        <dbReference type="Google" id="ProtNLM"/>
    </source>
</evidence>
<dbReference type="InterPro" id="IPR047578">
    <property type="entry name" value="OBE1-like_PHD"/>
</dbReference>
<evidence type="ECO:0000256" key="6">
    <source>
        <dbReference type="ARBA" id="ARBA00023242"/>
    </source>
</evidence>
<evidence type="ECO:0000313" key="12">
    <source>
        <dbReference type="Proteomes" id="UP000639772"/>
    </source>
</evidence>
<keyword evidence="5 7" id="KW-0175">Coiled coil</keyword>
<keyword evidence="4" id="KW-0862">Zinc</keyword>
<feature type="coiled-coil region" evidence="7">
    <location>
        <begin position="875"/>
        <end position="971"/>
    </location>
</feature>
<dbReference type="PANTHER" id="PTHR21736">
    <property type="entry name" value="VERNALIZATION-INSENSITIVE PROTEIN 3"/>
    <property type="match status" value="1"/>
</dbReference>
<accession>A0A835QBA6</accession>
<keyword evidence="3" id="KW-0863">Zinc-finger</keyword>
<dbReference type="GO" id="GO:0010078">
    <property type="term" value="P:maintenance of root meristem identity"/>
    <property type="evidence" value="ECO:0007669"/>
    <property type="project" value="TreeGrafter"/>
</dbReference>
<evidence type="ECO:0000256" key="5">
    <source>
        <dbReference type="ARBA" id="ARBA00023054"/>
    </source>
</evidence>
<evidence type="ECO:0000259" key="10">
    <source>
        <dbReference type="Pfam" id="PF16312"/>
    </source>
</evidence>
<evidence type="ECO:0000256" key="8">
    <source>
        <dbReference type="SAM" id="MobiDB-lite"/>
    </source>
</evidence>
<dbReference type="Proteomes" id="UP000639772">
    <property type="component" value="Chromosome 10"/>
</dbReference>
<dbReference type="InterPro" id="IPR032535">
    <property type="entry name" value="Oberon_CC"/>
</dbReference>
<feature type="domain" description="Oberon-like PHD finger" evidence="9">
    <location>
        <begin position="620"/>
        <end position="742"/>
    </location>
</feature>
<comment type="caution">
    <text evidence="11">The sequence shown here is derived from an EMBL/GenBank/DDBJ whole genome shotgun (WGS) entry which is preliminary data.</text>
</comment>
<name>A0A835QBA6_VANPL</name>
<evidence type="ECO:0000256" key="7">
    <source>
        <dbReference type="SAM" id="Coils"/>
    </source>
</evidence>
<feature type="region of interest" description="Disordered" evidence="8">
    <location>
        <begin position="457"/>
        <end position="482"/>
    </location>
</feature>
<dbReference type="InterPro" id="IPR004082">
    <property type="entry name" value="OBERON"/>
</dbReference>
<evidence type="ECO:0000259" key="9">
    <source>
        <dbReference type="Pfam" id="PF07227"/>
    </source>
</evidence>
<dbReference type="Pfam" id="PF16312">
    <property type="entry name" value="Oberon_cc"/>
    <property type="match status" value="1"/>
</dbReference>
<comment type="subcellular location">
    <subcellularLocation>
        <location evidence="1">Nucleus</location>
    </subcellularLocation>
</comment>
<dbReference type="GO" id="GO:0010071">
    <property type="term" value="P:root meristem specification"/>
    <property type="evidence" value="ECO:0007669"/>
    <property type="project" value="TreeGrafter"/>
</dbReference>
<evidence type="ECO:0000256" key="3">
    <source>
        <dbReference type="ARBA" id="ARBA00022771"/>
    </source>
</evidence>
<dbReference type="Pfam" id="PF07227">
    <property type="entry name" value="PHD_Oberon"/>
    <property type="match status" value="1"/>
</dbReference>
<reference evidence="11 12" key="1">
    <citation type="journal article" date="2020" name="Nat. Food">
        <title>A phased Vanilla planifolia genome enables genetic improvement of flavour and production.</title>
        <authorList>
            <person name="Hasing T."/>
            <person name="Tang H."/>
            <person name="Brym M."/>
            <person name="Khazi F."/>
            <person name="Huang T."/>
            <person name="Chambers A.H."/>
        </authorList>
    </citation>
    <scope>NUCLEOTIDE SEQUENCE [LARGE SCALE GENOMIC DNA]</scope>
    <source>
        <tissue evidence="11">Leaf</tissue>
    </source>
</reference>
<evidence type="ECO:0000256" key="2">
    <source>
        <dbReference type="ARBA" id="ARBA00022723"/>
    </source>
</evidence>
<sequence length="974" mass="108114">MEEGELEPEPQTEPRKVPFTDSSGQADGDQPSCDDKENGSNSVSGFCLREYVSSSGEKSKFEYVVSRGVTGSIEVEVDQVIGALVHHGSNENRELAGKLDMEIKEQGDGLVKEHGNVQTFEDALAKENKGRVSDESSFKQGPLLELLIEEQLLEDNAAENVSVSSSEVKMDLREGHSGKVEIDGAEKDEVVFDLDVGQNDGRGISLEAEDRETTAIDLEADQLGMKCIDLEADTKATDNFSSSKEAAIENDLSLMLMTDCVKDNQQEKGKGIAISFSRSADFVDEDAVEGPNIGVFHLDLKSQVALTEKAGGAMLSNGPLDLSLSLPNVLPDQSKSPLNSHPNSPCPSGSIQSFPSSFQTLSDGFTNSMSFSSYQPFVQKPSCSLTQNSMENYEQSVGSHRIFQGVDQHSTGTIWQAQTSNEPKRKGAGALFQRALLNRNSSQKSLQGLNGHHYSNSGGVLRQLTPAHSLGSHDTSSDYKKDKRIKTVESSNNLFMSKQPELERLVVNGQGLAERIISGLVSEPLQVTSKVLQDMTEYSVAYMKEAISKMLTDEDKHGQIHVLQEALQRRSDLTMETMQRCSRSMLEIMVAVKTGLPDFLQKTNNASSSDLIEIYHNLKCRNLSCRSILPVDDCDCKICSQKNGFCSACMCLVCSKFDMAYNTCCWVGCDVCLHWCHTECGLRNCHIRNGLSSNGVPGATEMQFHCVACGHPSEMYGFVKEVFRTCSKGWKVEILARELRYISRIFSASIDVRGKNLCHIADRMLMKLEDKTKHNEVIDCVMTFLSQSESNSINVPGYTPSEPCGTNSKISNVLEQSSKETKWLQPFSLGKVSHIAQTSAASSMDGRWMCEQRGDTGIWIKHENKPIVDELDSVVRFKQAEAKMYQERADHARREAEGLKRIVAAKNDKIEEEFTSAITRLQLQQAEDRHRKKFEELQAMERVNHNFNNMKARMEAEIKDLLMKMEIIKHNFSA</sequence>
<dbReference type="GO" id="GO:0008270">
    <property type="term" value="F:zinc ion binding"/>
    <property type="evidence" value="ECO:0007669"/>
    <property type="project" value="UniProtKB-KW"/>
</dbReference>
<feature type="compositionally biased region" description="Polar residues" evidence="8">
    <location>
        <begin position="331"/>
        <end position="353"/>
    </location>
</feature>
<dbReference type="GO" id="GO:0010492">
    <property type="term" value="P:maintenance of shoot apical meristem identity"/>
    <property type="evidence" value="ECO:0007669"/>
    <property type="project" value="TreeGrafter"/>
</dbReference>
<keyword evidence="2" id="KW-0479">Metal-binding</keyword>
<dbReference type="PRINTS" id="PR01544">
    <property type="entry name" value="ARATH130DUF"/>
</dbReference>
<dbReference type="GO" id="GO:0010468">
    <property type="term" value="P:regulation of gene expression"/>
    <property type="evidence" value="ECO:0007669"/>
    <property type="project" value="TreeGrafter"/>
</dbReference>
<dbReference type="PANTHER" id="PTHR21736:SF20">
    <property type="entry name" value="PROTEIN OBERON 4"/>
    <property type="match status" value="1"/>
</dbReference>
<dbReference type="InterPro" id="IPR032881">
    <property type="entry name" value="Oberon-like_PHD"/>
</dbReference>
<dbReference type="CDD" id="cd15612">
    <property type="entry name" value="PHD_OBE1_like"/>
    <property type="match status" value="1"/>
</dbReference>
<organism evidence="11 12">
    <name type="scientific">Vanilla planifolia</name>
    <name type="common">Vanilla</name>
    <dbReference type="NCBI Taxonomy" id="51239"/>
    <lineage>
        <taxon>Eukaryota</taxon>
        <taxon>Viridiplantae</taxon>
        <taxon>Streptophyta</taxon>
        <taxon>Embryophyta</taxon>
        <taxon>Tracheophyta</taxon>
        <taxon>Spermatophyta</taxon>
        <taxon>Magnoliopsida</taxon>
        <taxon>Liliopsida</taxon>
        <taxon>Asparagales</taxon>
        <taxon>Orchidaceae</taxon>
        <taxon>Vanilloideae</taxon>
        <taxon>Vanilleae</taxon>
        <taxon>Vanilla</taxon>
    </lineage>
</organism>
<protein>
    <recommendedName>
        <fullName evidence="13">Protein OBERON 4</fullName>
    </recommendedName>
</protein>